<gene>
    <name evidence="2" type="ORF">E5676_scaffold325G00460</name>
    <name evidence="1" type="ORF">E6C27_scaffold30G001840</name>
</gene>
<reference evidence="3 4" key="1">
    <citation type="submission" date="2019-08" db="EMBL/GenBank/DDBJ databases">
        <title>Draft genome sequences of two oriental melons (Cucumis melo L. var makuwa).</title>
        <authorList>
            <person name="Kwon S.-Y."/>
        </authorList>
    </citation>
    <scope>NUCLEOTIDE SEQUENCE [LARGE SCALE GENOMIC DNA]</scope>
    <source>
        <strain evidence="4">cv. Chang Bougi</strain>
        <strain evidence="3">cv. SW 3</strain>
        <tissue evidence="1">Leaf</tissue>
    </source>
</reference>
<keyword evidence="1" id="KW-0418">Kinase</keyword>
<dbReference type="Proteomes" id="UP000321393">
    <property type="component" value="Unassembled WGS sequence"/>
</dbReference>
<dbReference type="EMBL" id="SSTE01014747">
    <property type="protein sequence ID" value="KAA0045183.1"/>
    <property type="molecule type" value="Genomic_DNA"/>
</dbReference>
<evidence type="ECO:0000313" key="3">
    <source>
        <dbReference type="Proteomes" id="UP000321393"/>
    </source>
</evidence>
<name>A0A5A7TNS1_CUCMM</name>
<dbReference type="Proteomes" id="UP000321947">
    <property type="component" value="Unassembled WGS sequence"/>
</dbReference>
<evidence type="ECO:0000313" key="4">
    <source>
        <dbReference type="Proteomes" id="UP000321947"/>
    </source>
</evidence>
<dbReference type="EMBL" id="SSTD01002800">
    <property type="protein sequence ID" value="TYK27369.1"/>
    <property type="molecule type" value="Genomic_DNA"/>
</dbReference>
<organism evidence="1 3">
    <name type="scientific">Cucumis melo var. makuwa</name>
    <name type="common">Oriental melon</name>
    <dbReference type="NCBI Taxonomy" id="1194695"/>
    <lineage>
        <taxon>Eukaryota</taxon>
        <taxon>Viridiplantae</taxon>
        <taxon>Streptophyta</taxon>
        <taxon>Embryophyta</taxon>
        <taxon>Tracheophyta</taxon>
        <taxon>Spermatophyta</taxon>
        <taxon>Magnoliopsida</taxon>
        <taxon>eudicotyledons</taxon>
        <taxon>Gunneridae</taxon>
        <taxon>Pentapetalae</taxon>
        <taxon>rosids</taxon>
        <taxon>fabids</taxon>
        <taxon>Cucurbitales</taxon>
        <taxon>Cucurbitaceae</taxon>
        <taxon>Benincaseae</taxon>
        <taxon>Cucumis</taxon>
    </lineage>
</organism>
<evidence type="ECO:0000313" key="2">
    <source>
        <dbReference type="EMBL" id="TYK27369.1"/>
    </source>
</evidence>
<keyword evidence="1" id="KW-0808">Transferase</keyword>
<evidence type="ECO:0000313" key="1">
    <source>
        <dbReference type="EMBL" id="KAA0045183.1"/>
    </source>
</evidence>
<dbReference type="GO" id="GO:0016301">
    <property type="term" value="F:kinase activity"/>
    <property type="evidence" value="ECO:0007669"/>
    <property type="project" value="UniProtKB-KW"/>
</dbReference>
<protein>
    <submittedName>
        <fullName evidence="1 2">Serine/threonine-protein kinase nek2</fullName>
    </submittedName>
</protein>
<proteinExistence type="predicted"/>
<accession>A0A5A7TNS1</accession>
<sequence>MRKGDVEVSDNLRWIAHDPHPDPSDSWWSIVLTPRQRDFEDQYNDDELGNIVLSCQGMPKATLDIESRLDLDKNTPTYIDSYTMELPTDEDLTLGLEEVEIGLDNAHMDELEQVFASKNEKKKTRGLTLMHDVTRIKSAGEKTVVNYNENGVPIGENGHKLQSFIGSCVSSYLHYICILEGSAD</sequence>
<comment type="caution">
    <text evidence="1">The sequence shown here is derived from an EMBL/GenBank/DDBJ whole genome shotgun (WGS) entry which is preliminary data.</text>
</comment>
<dbReference type="AlphaFoldDB" id="A0A5A7TNS1"/>